<dbReference type="SUPFAM" id="SSF53597">
    <property type="entry name" value="Dihydrofolate reductase-like"/>
    <property type="match status" value="1"/>
</dbReference>
<feature type="domain" description="Bacterial bifunctional deaminase-reductase C-terminal" evidence="1">
    <location>
        <begin position="3"/>
        <end position="175"/>
    </location>
</feature>
<dbReference type="RefSeq" id="WP_172111058.1">
    <property type="nucleotide sequence ID" value="NZ_JABFDN010000003.1"/>
</dbReference>
<dbReference type="Proteomes" id="UP000886476">
    <property type="component" value="Unassembled WGS sequence"/>
</dbReference>
<accession>A0ABX2CEU4</accession>
<dbReference type="PANTHER" id="PTHR38011">
    <property type="entry name" value="DIHYDROFOLATE REDUCTASE FAMILY PROTEIN (AFU_ORTHOLOGUE AFUA_8G06820)"/>
    <property type="match status" value="1"/>
</dbReference>
<evidence type="ECO:0000313" key="2">
    <source>
        <dbReference type="EMBL" id="NPU65990.1"/>
    </source>
</evidence>
<gene>
    <name evidence="2" type="ORF">HL667_13390</name>
</gene>
<dbReference type="Gene3D" id="3.40.430.10">
    <property type="entry name" value="Dihydrofolate Reductase, subunit A"/>
    <property type="match status" value="1"/>
</dbReference>
<keyword evidence="3" id="KW-1185">Reference proteome</keyword>
<organism evidence="2 3">
    <name type="scientific">Bradyrhizobium aeschynomenes</name>
    <dbReference type="NCBI Taxonomy" id="2734909"/>
    <lineage>
        <taxon>Bacteria</taxon>
        <taxon>Pseudomonadati</taxon>
        <taxon>Pseudomonadota</taxon>
        <taxon>Alphaproteobacteria</taxon>
        <taxon>Hyphomicrobiales</taxon>
        <taxon>Nitrobacteraceae</taxon>
        <taxon>Bradyrhizobium</taxon>
    </lineage>
</organism>
<sequence length="186" mass="20710">MAKLVFGMNTSLDGYVDHDDEAFAPDPVMFKYFIEQTRRTAGSIYGRGLYEVMRYWDGNDWEQGDSAMGGDLRAFAEAWRAMPKWVVSRSLESVGPNATLIGDDVDAVRKLKADLVGEIEVGGPKLAASLTRLGLIDEYQLFLHPVVLGHGRPFFVGPQPRLRLVASDRIGEDVIRLTYVPVKSEC</sequence>
<dbReference type="EMBL" id="JABFDN010000003">
    <property type="protein sequence ID" value="NPU65990.1"/>
    <property type="molecule type" value="Genomic_DNA"/>
</dbReference>
<proteinExistence type="predicted"/>
<reference evidence="2" key="1">
    <citation type="submission" date="2020-05" db="EMBL/GenBank/DDBJ databases">
        <title>Nod-independent and nitrogen-fixing Bradyrhizobium aeschynomene sp. nov. isolated from nodules of Aeschynomene indica.</title>
        <authorList>
            <person name="Zhang Z."/>
        </authorList>
    </citation>
    <scope>NUCLEOTIDE SEQUENCE</scope>
    <source>
        <strain evidence="2">83012</strain>
    </source>
</reference>
<dbReference type="Pfam" id="PF01872">
    <property type="entry name" value="RibD_C"/>
    <property type="match status" value="1"/>
</dbReference>
<dbReference type="PANTHER" id="PTHR38011:SF11">
    <property type="entry name" value="2,5-DIAMINO-6-RIBOSYLAMINO-4(3H)-PYRIMIDINONE 5'-PHOSPHATE REDUCTASE"/>
    <property type="match status" value="1"/>
</dbReference>
<evidence type="ECO:0000259" key="1">
    <source>
        <dbReference type="Pfam" id="PF01872"/>
    </source>
</evidence>
<dbReference type="InterPro" id="IPR002734">
    <property type="entry name" value="RibDG_C"/>
</dbReference>
<protein>
    <submittedName>
        <fullName evidence="2">Dihydrofolate reductase</fullName>
    </submittedName>
</protein>
<name>A0ABX2CEU4_9BRAD</name>
<comment type="caution">
    <text evidence="2">The sequence shown here is derived from an EMBL/GenBank/DDBJ whole genome shotgun (WGS) entry which is preliminary data.</text>
</comment>
<evidence type="ECO:0000313" key="3">
    <source>
        <dbReference type="Proteomes" id="UP000886476"/>
    </source>
</evidence>
<dbReference type="InterPro" id="IPR024072">
    <property type="entry name" value="DHFR-like_dom_sf"/>
</dbReference>
<dbReference type="InterPro" id="IPR050765">
    <property type="entry name" value="Riboflavin_Biosynth_HTPR"/>
</dbReference>